<name>A0A176WI43_MARPO</name>
<feature type="compositionally biased region" description="Basic and acidic residues" evidence="1">
    <location>
        <begin position="290"/>
        <end position="301"/>
    </location>
</feature>
<organism evidence="2 3">
    <name type="scientific">Marchantia polymorpha subsp. ruderalis</name>
    <dbReference type="NCBI Taxonomy" id="1480154"/>
    <lineage>
        <taxon>Eukaryota</taxon>
        <taxon>Viridiplantae</taxon>
        <taxon>Streptophyta</taxon>
        <taxon>Embryophyta</taxon>
        <taxon>Marchantiophyta</taxon>
        <taxon>Marchantiopsida</taxon>
        <taxon>Marchantiidae</taxon>
        <taxon>Marchantiales</taxon>
        <taxon>Marchantiaceae</taxon>
        <taxon>Marchantia</taxon>
    </lineage>
</organism>
<dbReference type="EMBL" id="LVLJ01000720">
    <property type="protein sequence ID" value="OAE32880.1"/>
    <property type="molecule type" value="Genomic_DNA"/>
</dbReference>
<dbReference type="Proteomes" id="UP000077202">
    <property type="component" value="Unassembled WGS sequence"/>
</dbReference>
<reference evidence="2" key="1">
    <citation type="submission" date="2016-03" db="EMBL/GenBank/DDBJ databases">
        <title>Mechanisms controlling the formation of the plant cell surface in tip-growing cells are functionally conserved among land plants.</title>
        <authorList>
            <person name="Honkanen S."/>
            <person name="Jones V.A."/>
            <person name="Morieri G."/>
            <person name="Champion C."/>
            <person name="Hetherington A.J."/>
            <person name="Kelly S."/>
            <person name="Saint-Marcoux D."/>
            <person name="Proust H."/>
            <person name="Prescott H."/>
            <person name="Dolan L."/>
        </authorList>
    </citation>
    <scope>NUCLEOTIDE SEQUENCE [LARGE SCALE GENOMIC DNA]</scope>
    <source>
        <tissue evidence="2">Whole gametophyte</tissue>
    </source>
</reference>
<feature type="compositionally biased region" description="Basic and acidic residues" evidence="1">
    <location>
        <begin position="254"/>
        <end position="272"/>
    </location>
</feature>
<accession>A0A176WI43</accession>
<evidence type="ECO:0000313" key="2">
    <source>
        <dbReference type="EMBL" id="OAE32880.1"/>
    </source>
</evidence>
<comment type="caution">
    <text evidence="2">The sequence shown here is derived from an EMBL/GenBank/DDBJ whole genome shotgun (WGS) entry which is preliminary data.</text>
</comment>
<sequence>MVSLTKLHALKVLEVGLRAHCRALILSKMNILLVTREEKSAYATLFKHSSTKKNGYRTIWYHDRLRQNVAMALMQIFRPARTTYMMTWQVGFVERALQGDRIHWARIFWTATRQHIGLIPGGSACYLFPFFINFYRGMGLLTIADSRNFSLQDVAPEGEEVVSANEVDSYPEDESRKLPQQRRKRLRGKQESQPRKRRRIDEAAVAEDCWRRVALLKLRLSNSRAWSKMKPRRLILEEDSSTESRGVASRGRPSRGEAEPEATTVREKEAPEGKGPWTLEVRSTPVEPSRATRKDKEKAVLTEEVTPRQNEVLQRV</sequence>
<proteinExistence type="predicted"/>
<feature type="compositionally biased region" description="Basic and acidic residues" evidence="1">
    <location>
        <begin position="188"/>
        <end position="200"/>
    </location>
</feature>
<feature type="region of interest" description="Disordered" evidence="1">
    <location>
        <begin position="162"/>
        <end position="200"/>
    </location>
</feature>
<feature type="compositionally biased region" description="Polar residues" evidence="1">
    <location>
        <begin position="307"/>
        <end position="316"/>
    </location>
</feature>
<evidence type="ECO:0000256" key="1">
    <source>
        <dbReference type="SAM" id="MobiDB-lite"/>
    </source>
</evidence>
<evidence type="ECO:0000313" key="3">
    <source>
        <dbReference type="Proteomes" id="UP000077202"/>
    </source>
</evidence>
<keyword evidence="3" id="KW-1185">Reference proteome</keyword>
<gene>
    <name evidence="2" type="ORF">AXG93_3052s1100</name>
</gene>
<feature type="region of interest" description="Disordered" evidence="1">
    <location>
        <begin position="237"/>
        <end position="316"/>
    </location>
</feature>
<dbReference type="AlphaFoldDB" id="A0A176WI43"/>
<protein>
    <submittedName>
        <fullName evidence="2">Uncharacterized protein</fullName>
    </submittedName>
</protein>